<accession>A0ABM8EGQ9</accession>
<keyword evidence="3" id="KW-1185">Reference proteome</keyword>
<reference evidence="2 3" key="1">
    <citation type="submission" date="2022-12" db="EMBL/GenBank/DDBJ databases">
        <title>Polyphasic characterization of Geotalea uranireducens NIT-SL11 newly isolated from a complex of sewage sludge and microbially reduced graphene oxide.</title>
        <authorList>
            <person name="Xie L."/>
            <person name="Yoshida N."/>
            <person name="Meng L."/>
        </authorList>
    </citation>
    <scope>NUCLEOTIDE SEQUENCE [LARGE SCALE GENOMIC DNA]</scope>
    <source>
        <strain evidence="2 3">NIT-SL11</strain>
    </source>
</reference>
<evidence type="ECO:0000313" key="2">
    <source>
        <dbReference type="EMBL" id="BDV41144.1"/>
    </source>
</evidence>
<sequence length="83" mass="9080">MKIYLYDCDSGVYQGEDFVADEGQWAGSMPAGATTVEPPPAKGGEAPIFDAATRRWELRPVAALRKGSGHGTLDRESPEERRR</sequence>
<evidence type="ECO:0000256" key="1">
    <source>
        <dbReference type="SAM" id="MobiDB-lite"/>
    </source>
</evidence>
<dbReference type="EMBL" id="AP027151">
    <property type="protein sequence ID" value="BDV41144.1"/>
    <property type="molecule type" value="Genomic_DNA"/>
</dbReference>
<feature type="region of interest" description="Disordered" evidence="1">
    <location>
        <begin position="63"/>
        <end position="83"/>
    </location>
</feature>
<dbReference type="Proteomes" id="UP001317705">
    <property type="component" value="Chromosome"/>
</dbReference>
<protein>
    <submittedName>
        <fullName evidence="2">Uncharacterized protein</fullName>
    </submittedName>
</protein>
<feature type="compositionally biased region" description="Basic and acidic residues" evidence="1">
    <location>
        <begin position="72"/>
        <end position="83"/>
    </location>
</feature>
<gene>
    <name evidence="2" type="ORF">GURASL_00670</name>
</gene>
<name>A0ABM8EGQ9_9BACT</name>
<organism evidence="2 3">
    <name type="scientific">Geotalea uraniireducens</name>
    <dbReference type="NCBI Taxonomy" id="351604"/>
    <lineage>
        <taxon>Bacteria</taxon>
        <taxon>Pseudomonadati</taxon>
        <taxon>Thermodesulfobacteriota</taxon>
        <taxon>Desulfuromonadia</taxon>
        <taxon>Geobacterales</taxon>
        <taxon>Geobacteraceae</taxon>
        <taxon>Geotalea</taxon>
    </lineage>
</organism>
<evidence type="ECO:0000313" key="3">
    <source>
        <dbReference type="Proteomes" id="UP001317705"/>
    </source>
</evidence>
<dbReference type="RefSeq" id="WP_282001096.1">
    <property type="nucleotide sequence ID" value="NZ_AP027151.1"/>
</dbReference>
<proteinExistence type="predicted"/>